<dbReference type="KEGG" id="vg:27912028"/>
<dbReference type="Proteomes" id="UP000201102">
    <property type="component" value="Genome"/>
</dbReference>
<accession>A0A172PC83</accession>
<sequence>MEDLNNDEFFLEELLQEPIENGLIHLNKEVPYRNPSKEKTEIIRKVNDKIRTKQIGEWFENIMLDQWNEILVSKQPHQILVSEHPFLVSEPSNYSGNENIDLTCKENLGKVLNKRDIDITLKEYKKNLKIKKIRNE</sequence>
<dbReference type="RefSeq" id="YP_009254004.1">
    <property type="nucleotide sequence ID" value="NC_030205.1"/>
</dbReference>
<keyword evidence="2" id="KW-1185">Reference proteome</keyword>
<protein>
    <submittedName>
        <fullName evidence="1">Uncharacterized protein</fullName>
    </submittedName>
</protein>
<reference evidence="1 2" key="1">
    <citation type="submission" date="2015-12" db="EMBL/GenBank/DDBJ databases">
        <title>Water chestnut soymovirus-1 exists as an endogenous plant pararetroviral sequence in water chestnut.</title>
        <authorList>
            <person name="Zhang F.P."/>
            <person name="Wang L.P."/>
            <person name="Hong N."/>
            <person name="Wang G.P."/>
        </authorList>
    </citation>
    <scope>NUCLEOTIDE SEQUENCE [LARGE SCALE GENOMIC DNA]</scope>
    <source>
        <strain evidence="1">TuanFeng</strain>
    </source>
</reference>
<evidence type="ECO:0000313" key="2">
    <source>
        <dbReference type="Proteomes" id="UP000201102"/>
    </source>
</evidence>
<gene>
    <name evidence="1" type="ORF">WCSV-1gp1</name>
</gene>
<organism evidence="1 2">
    <name type="scientific">Water chestnut soymovirus 1</name>
    <dbReference type="NCBI Taxonomy" id="1848040"/>
    <lineage>
        <taxon>Viruses</taxon>
        <taxon>Riboviria</taxon>
        <taxon>Pararnavirae</taxon>
        <taxon>Artverviricota</taxon>
        <taxon>Revtraviricetes</taxon>
        <taxon>Ortervirales</taxon>
        <taxon>Caulimoviridae</taxon>
        <taxon>Soymovirus</taxon>
        <taxon>Soymovirus eleocharis</taxon>
    </lineage>
</organism>
<proteinExistence type="predicted"/>
<dbReference type="GeneID" id="27912028"/>
<evidence type="ECO:0000313" key="1">
    <source>
        <dbReference type="EMBL" id="AND65748.1"/>
    </source>
</evidence>
<name>A0A172PC83_9VIRU</name>
<dbReference type="EMBL" id="KU365408">
    <property type="protein sequence ID" value="AND65748.1"/>
    <property type="molecule type" value="Genomic_DNA"/>
</dbReference>